<protein>
    <submittedName>
        <fullName evidence="2">Uncharacterized protein</fullName>
    </submittedName>
</protein>
<accession>A0AAD8BW83</accession>
<evidence type="ECO:0000256" key="1">
    <source>
        <dbReference type="SAM" id="MobiDB-lite"/>
    </source>
</evidence>
<keyword evidence="3" id="KW-1185">Reference proteome</keyword>
<dbReference type="AlphaFoldDB" id="A0AAD8BW83"/>
<reference evidence="2" key="2">
    <citation type="submission" date="2023-04" db="EMBL/GenBank/DDBJ databases">
        <authorList>
            <person name="Bu L."/>
            <person name="Lu L."/>
            <person name="Laidemitt M.R."/>
            <person name="Zhang S.M."/>
            <person name="Mutuku M."/>
            <person name="Mkoji G."/>
            <person name="Steinauer M."/>
            <person name="Loker E.S."/>
        </authorList>
    </citation>
    <scope>NUCLEOTIDE SEQUENCE</scope>
    <source>
        <strain evidence="2">KasaAsao</strain>
        <tissue evidence="2">Whole Snail</tissue>
    </source>
</reference>
<comment type="caution">
    <text evidence="2">The sequence shown here is derived from an EMBL/GenBank/DDBJ whole genome shotgun (WGS) entry which is preliminary data.</text>
</comment>
<proteinExistence type="predicted"/>
<evidence type="ECO:0000313" key="3">
    <source>
        <dbReference type="Proteomes" id="UP001233172"/>
    </source>
</evidence>
<dbReference type="Proteomes" id="UP001233172">
    <property type="component" value="Unassembled WGS sequence"/>
</dbReference>
<sequence length="80" mass="8850">MPSGLTPTEPQACVPKQGKYAFLRPPLQYYINNVFQNYSAKNNVKSTNLPNIGQENTKENNSNKKSAIGTTTTEARKAMT</sequence>
<evidence type="ECO:0000313" key="2">
    <source>
        <dbReference type="EMBL" id="KAK0061705.1"/>
    </source>
</evidence>
<organism evidence="2 3">
    <name type="scientific">Biomphalaria pfeifferi</name>
    <name type="common">Bloodfluke planorb</name>
    <name type="synonym">Freshwater snail</name>
    <dbReference type="NCBI Taxonomy" id="112525"/>
    <lineage>
        <taxon>Eukaryota</taxon>
        <taxon>Metazoa</taxon>
        <taxon>Spiralia</taxon>
        <taxon>Lophotrochozoa</taxon>
        <taxon>Mollusca</taxon>
        <taxon>Gastropoda</taxon>
        <taxon>Heterobranchia</taxon>
        <taxon>Euthyneura</taxon>
        <taxon>Panpulmonata</taxon>
        <taxon>Hygrophila</taxon>
        <taxon>Lymnaeoidea</taxon>
        <taxon>Planorbidae</taxon>
        <taxon>Biomphalaria</taxon>
    </lineage>
</organism>
<dbReference type="EMBL" id="JASAOG010000029">
    <property type="protein sequence ID" value="KAK0061705.1"/>
    <property type="molecule type" value="Genomic_DNA"/>
</dbReference>
<gene>
    <name evidence="2" type="ORF">Bpfe_009087</name>
</gene>
<reference evidence="2" key="1">
    <citation type="journal article" date="2023" name="PLoS Negl. Trop. Dis.">
        <title>A genome sequence for Biomphalaria pfeifferi, the major vector snail for the human-infecting parasite Schistosoma mansoni.</title>
        <authorList>
            <person name="Bu L."/>
            <person name="Lu L."/>
            <person name="Laidemitt M.R."/>
            <person name="Zhang S.M."/>
            <person name="Mutuku M."/>
            <person name="Mkoji G."/>
            <person name="Steinauer M."/>
            <person name="Loker E.S."/>
        </authorList>
    </citation>
    <scope>NUCLEOTIDE SEQUENCE</scope>
    <source>
        <strain evidence="2">KasaAsao</strain>
    </source>
</reference>
<name>A0AAD8BW83_BIOPF</name>
<feature type="region of interest" description="Disordered" evidence="1">
    <location>
        <begin position="47"/>
        <end position="80"/>
    </location>
</feature>